<evidence type="ECO:0000256" key="2">
    <source>
        <dbReference type="ARBA" id="ARBA00023315"/>
    </source>
</evidence>
<name>A0A264VYU4_PRORE</name>
<keyword evidence="2" id="KW-0012">Acyltransferase</keyword>
<evidence type="ECO:0000313" key="3">
    <source>
        <dbReference type="EMBL" id="OZS76453.1"/>
    </source>
</evidence>
<dbReference type="EMBL" id="NOWC01000001">
    <property type="protein sequence ID" value="OZS76453.1"/>
    <property type="molecule type" value="Genomic_DNA"/>
</dbReference>
<comment type="caution">
    <text evidence="3">The sequence shown here is derived from an EMBL/GenBank/DDBJ whole genome shotgun (WGS) entry which is preliminary data.</text>
</comment>
<dbReference type="InterPro" id="IPR016181">
    <property type="entry name" value="Acyl_CoA_acyltransferase"/>
</dbReference>
<protein>
    <submittedName>
        <fullName evidence="3">GNAT family N-acetyltransferase</fullName>
    </submittedName>
</protein>
<sequence length="157" mass="17681">MMKIRLATPDEAEYLWFIRNQAIRHGCTTSFDAKTISAWTPDEMPVSYIRIVRNNPFFVAVNKNDEPVATGYLNLEANSVDAIFTLPQYTGCGAAGLILDAIKAEAKKRNIKKLVLDSSPNAERFYQKHGFTSIKHASYYSSLAQVELNCVQMEIEL</sequence>
<gene>
    <name evidence="3" type="ORF">CHI95_01080</name>
</gene>
<accession>A0A264VYU4</accession>
<dbReference type="GO" id="GO:0016747">
    <property type="term" value="F:acyltransferase activity, transferring groups other than amino-acyl groups"/>
    <property type="evidence" value="ECO:0007669"/>
    <property type="project" value="InterPro"/>
</dbReference>
<proteinExistence type="predicted"/>
<dbReference type="PANTHER" id="PTHR43877:SF2">
    <property type="entry name" value="AMINOALKYLPHOSPHONATE N-ACETYLTRANSFERASE-RELATED"/>
    <property type="match status" value="1"/>
</dbReference>
<dbReference type="PANTHER" id="PTHR43877">
    <property type="entry name" value="AMINOALKYLPHOSPHONATE N-ACETYLTRANSFERASE-RELATED-RELATED"/>
    <property type="match status" value="1"/>
</dbReference>
<dbReference type="PROSITE" id="PS51186">
    <property type="entry name" value="GNAT"/>
    <property type="match status" value="1"/>
</dbReference>
<dbReference type="AlphaFoldDB" id="A0A264VYU4"/>
<evidence type="ECO:0000256" key="1">
    <source>
        <dbReference type="ARBA" id="ARBA00022679"/>
    </source>
</evidence>
<dbReference type="Proteomes" id="UP000216001">
    <property type="component" value="Unassembled WGS sequence"/>
</dbReference>
<dbReference type="InterPro" id="IPR000182">
    <property type="entry name" value="GNAT_dom"/>
</dbReference>
<organism evidence="3 4">
    <name type="scientific">Providencia rettgeri</name>
    <dbReference type="NCBI Taxonomy" id="587"/>
    <lineage>
        <taxon>Bacteria</taxon>
        <taxon>Pseudomonadati</taxon>
        <taxon>Pseudomonadota</taxon>
        <taxon>Gammaproteobacteria</taxon>
        <taxon>Enterobacterales</taxon>
        <taxon>Morganellaceae</taxon>
        <taxon>Providencia</taxon>
    </lineage>
</organism>
<dbReference type="Gene3D" id="3.40.630.30">
    <property type="match status" value="1"/>
</dbReference>
<dbReference type="InterPro" id="IPR050832">
    <property type="entry name" value="Bact_Acetyltransf"/>
</dbReference>
<dbReference type="Pfam" id="PF13673">
    <property type="entry name" value="Acetyltransf_10"/>
    <property type="match status" value="1"/>
</dbReference>
<evidence type="ECO:0000313" key="4">
    <source>
        <dbReference type="Proteomes" id="UP000216001"/>
    </source>
</evidence>
<reference evidence="3 4" key="1">
    <citation type="submission" date="2017-07" db="EMBL/GenBank/DDBJ databases">
        <title>blaIMP-27 on transferable plasmids in Proteus mirabilis and Providencia rettgeri.</title>
        <authorList>
            <person name="Potter R."/>
        </authorList>
    </citation>
    <scope>NUCLEOTIDE SEQUENCE [LARGE SCALE GENOMIC DNA]</scope>
    <source>
        <strain evidence="3 4">PR1</strain>
    </source>
</reference>
<dbReference type="SUPFAM" id="SSF55729">
    <property type="entry name" value="Acyl-CoA N-acyltransferases (Nat)"/>
    <property type="match status" value="1"/>
</dbReference>
<keyword evidence="1 3" id="KW-0808">Transferase</keyword>